<keyword evidence="1 9" id="KW-0540">Nuclease</keyword>
<dbReference type="InterPro" id="IPR042206">
    <property type="entry name" value="CRISPR-assoc_Cas1_C"/>
</dbReference>
<keyword evidence="11" id="KW-1185">Reference proteome</keyword>
<evidence type="ECO:0000256" key="9">
    <source>
        <dbReference type="HAMAP-Rule" id="MF_01470"/>
    </source>
</evidence>
<dbReference type="Proteomes" id="UP001524944">
    <property type="component" value="Unassembled WGS sequence"/>
</dbReference>
<comment type="cofactor">
    <cofactor evidence="9">
        <name>Mg(2+)</name>
        <dbReference type="ChEBI" id="CHEBI:18420"/>
    </cofactor>
    <cofactor evidence="9">
        <name>Mn(2+)</name>
        <dbReference type="ChEBI" id="CHEBI:29035"/>
    </cofactor>
</comment>
<evidence type="ECO:0000313" key="10">
    <source>
        <dbReference type="EMBL" id="MCR6546873.1"/>
    </source>
</evidence>
<dbReference type="CDD" id="cd09722">
    <property type="entry name" value="Cas1_I-B"/>
    <property type="match status" value="1"/>
</dbReference>
<keyword evidence="8 9" id="KW-0464">Manganese</keyword>
<gene>
    <name evidence="10" type="primary">cas1b</name>
    <name evidence="9" type="synonym">cas1</name>
    <name evidence="10" type="ORF">NVS47_15360</name>
</gene>
<dbReference type="InterPro" id="IPR042211">
    <property type="entry name" value="CRISPR-assoc_Cas1_N"/>
</dbReference>
<keyword evidence="4 9" id="KW-0378">Hydrolase</keyword>
<dbReference type="EC" id="3.1.-.-" evidence="9"/>
<evidence type="ECO:0000256" key="4">
    <source>
        <dbReference type="ARBA" id="ARBA00022801"/>
    </source>
</evidence>
<evidence type="ECO:0000256" key="6">
    <source>
        <dbReference type="ARBA" id="ARBA00023118"/>
    </source>
</evidence>
<dbReference type="EMBL" id="JANPWE010000013">
    <property type="protein sequence ID" value="MCR6546873.1"/>
    <property type="molecule type" value="Genomic_DNA"/>
</dbReference>
<protein>
    <recommendedName>
        <fullName evidence="9">CRISPR-associated endonuclease Cas1</fullName>
        <ecNumber evidence="9">3.1.-.-</ecNumber>
    </recommendedName>
</protein>
<comment type="subunit">
    <text evidence="9">Homodimer, forms a heterotetramer with a Cas2 homodimer.</text>
</comment>
<comment type="caution">
    <text evidence="10">The sequence shown here is derived from an EMBL/GenBank/DDBJ whole genome shotgun (WGS) entry which is preliminary data.</text>
</comment>
<organism evidence="10 11">
    <name type="scientific">Dehalobacterium formicoaceticum</name>
    <dbReference type="NCBI Taxonomy" id="51515"/>
    <lineage>
        <taxon>Bacteria</taxon>
        <taxon>Bacillati</taxon>
        <taxon>Bacillota</taxon>
        <taxon>Clostridia</taxon>
        <taxon>Eubacteriales</taxon>
        <taxon>Peptococcaceae</taxon>
        <taxon>Dehalobacterium</taxon>
    </lineage>
</organism>
<comment type="similarity">
    <text evidence="9">Belongs to the CRISPR-associated endonuclease Cas1 family.</text>
</comment>
<accession>A0ABT1Y7M7</accession>
<sequence length="331" mass="39281">MKKPLYIFSNGQLRRKDNTIFFVNEEGDQKYIPVEDTSELMIFGEVDLNKRFLEFCTQKEIMIHYFNNYGYYSGTFYPREHYNSGYMILRQAEAYLDDERRLVLARQFVNGAYLNIRQVLKYYVNRGKDVESKLTEIERLSEGIKDADNIPQLMAFEGNIREQYYKAFDAIHGQPEFIFEGRSKRPPKNEMNTLISFGNSIVYSTVLSEIYKTHLDPRIGYLHTTNFRRFSLNLDVAEIFKPILVDRVIFTLISKKMLKKSDFKKESGGLMLKESGRRVFVEELENRLKTTINHRDIGTPVSYRRLIRLELYKLEKHLMGEKDYETFVSQW</sequence>
<dbReference type="Pfam" id="PF01867">
    <property type="entry name" value="Cas_Cas1"/>
    <property type="match status" value="1"/>
</dbReference>
<keyword evidence="6 9" id="KW-0051">Antiviral defense</keyword>
<dbReference type="RefSeq" id="WP_089612274.1">
    <property type="nucleotide sequence ID" value="NZ_CP022121.1"/>
</dbReference>
<feature type="binding site" evidence="9">
    <location>
        <position position="238"/>
    </location>
    <ligand>
        <name>Mn(2+)</name>
        <dbReference type="ChEBI" id="CHEBI:29035"/>
    </ligand>
</feature>
<evidence type="ECO:0000256" key="2">
    <source>
        <dbReference type="ARBA" id="ARBA00022723"/>
    </source>
</evidence>
<proteinExistence type="inferred from homology"/>
<dbReference type="Gene3D" id="3.100.10.20">
    <property type="entry name" value="CRISPR-associated endonuclease Cas1, N-terminal domain"/>
    <property type="match status" value="1"/>
</dbReference>
<evidence type="ECO:0000256" key="1">
    <source>
        <dbReference type="ARBA" id="ARBA00022722"/>
    </source>
</evidence>
<dbReference type="InterPro" id="IPR002729">
    <property type="entry name" value="CRISPR-assoc_Cas1"/>
</dbReference>
<dbReference type="NCBIfam" id="TIGR00287">
    <property type="entry name" value="cas1"/>
    <property type="match status" value="1"/>
</dbReference>
<keyword evidence="5 9" id="KW-0460">Magnesium</keyword>
<dbReference type="PANTHER" id="PTHR43219">
    <property type="entry name" value="CRISPR-ASSOCIATED ENDONUCLEASE CAS1"/>
    <property type="match status" value="1"/>
</dbReference>
<comment type="function">
    <text evidence="9">CRISPR (clustered regularly interspaced short palindromic repeat), is an adaptive immune system that provides protection against mobile genetic elements (viruses, transposable elements and conjugative plasmids). CRISPR clusters contain spacers, sequences complementary to antecedent mobile elements, and target invading nucleic acids. CRISPR clusters are transcribed and processed into CRISPR RNA (crRNA). Acts as a dsDNA endonuclease. Involved in the integration of spacer DNA into the CRISPR cassette.</text>
</comment>
<dbReference type="GO" id="GO:0004519">
    <property type="term" value="F:endonuclease activity"/>
    <property type="evidence" value="ECO:0007669"/>
    <property type="project" value="UniProtKB-KW"/>
</dbReference>
<name>A0ABT1Y7M7_9FIRM</name>
<feature type="binding site" evidence="9">
    <location>
        <position position="157"/>
    </location>
    <ligand>
        <name>Mn(2+)</name>
        <dbReference type="ChEBI" id="CHEBI:29035"/>
    </ligand>
</feature>
<evidence type="ECO:0000256" key="7">
    <source>
        <dbReference type="ARBA" id="ARBA00023125"/>
    </source>
</evidence>
<reference evidence="10 11" key="1">
    <citation type="submission" date="2022-08" db="EMBL/GenBank/DDBJ databases">
        <title>Proteogenomics of the novel Dehalobacterium formicoaceticum strain EZ94 highlights a key role of methyltransferases during anaerobic dichloromethane degradation.</title>
        <authorList>
            <person name="Wasmund K."/>
        </authorList>
    </citation>
    <scope>NUCLEOTIDE SEQUENCE [LARGE SCALE GENOMIC DNA]</scope>
    <source>
        <strain evidence="10 11">EZ94</strain>
    </source>
</reference>
<keyword evidence="3 9" id="KW-0255">Endonuclease</keyword>
<evidence type="ECO:0000256" key="5">
    <source>
        <dbReference type="ARBA" id="ARBA00022842"/>
    </source>
</evidence>
<dbReference type="HAMAP" id="MF_01470">
    <property type="entry name" value="Cas1"/>
    <property type="match status" value="1"/>
</dbReference>
<dbReference type="NCBIfam" id="TIGR03641">
    <property type="entry name" value="cas1_HMARI"/>
    <property type="match status" value="1"/>
</dbReference>
<dbReference type="PANTHER" id="PTHR43219:SF1">
    <property type="entry name" value="CRISPR-ASSOCIATED ENDONUCLEASE CAS1"/>
    <property type="match status" value="1"/>
</dbReference>
<feature type="binding site" evidence="9">
    <location>
        <position position="223"/>
    </location>
    <ligand>
        <name>Mn(2+)</name>
        <dbReference type="ChEBI" id="CHEBI:29035"/>
    </ligand>
</feature>
<dbReference type="Gene3D" id="1.20.120.920">
    <property type="entry name" value="CRISPR-associated endonuclease Cas1, C-terminal domain"/>
    <property type="match status" value="1"/>
</dbReference>
<evidence type="ECO:0000256" key="8">
    <source>
        <dbReference type="ARBA" id="ARBA00023211"/>
    </source>
</evidence>
<evidence type="ECO:0000313" key="11">
    <source>
        <dbReference type="Proteomes" id="UP001524944"/>
    </source>
</evidence>
<keyword evidence="2 9" id="KW-0479">Metal-binding</keyword>
<dbReference type="InterPro" id="IPR019858">
    <property type="entry name" value="CRISPR-assoc_Cas1_HMARI/TNEAP"/>
</dbReference>
<evidence type="ECO:0000256" key="3">
    <source>
        <dbReference type="ARBA" id="ARBA00022759"/>
    </source>
</evidence>
<keyword evidence="7 9" id="KW-0238">DNA-binding</keyword>